<dbReference type="EMBL" id="JAUEOZ010000002">
    <property type="protein sequence ID" value="MDN2483147.1"/>
    <property type="molecule type" value="Genomic_DNA"/>
</dbReference>
<sequence length="302" mass="33887">MIKINNRNILISSLLAVCFSVQANSSETVIVEPELVPLLTKAIEQYQYDVVIEPENDVQQAMLAGQARIAISSRKWTDEEVGRFYEKYAQNPVMLYFTADVAAILVNPDNPVKAVSMSDLRTIFGCHENEQFVRWQGSTEVGDYVQPFAVEGELASHKNFTKLVECQPGTYSTTHYLADREALDDKLDDEPNALAYTVQVDPDQAEHALEIITDEGESYSIDKETILSGRYPLSNVYYLYLTPKSAQVDNDKPVLPFIELVTQEQDSELFQGSGFMSLPATAIVRNRVELKLQTPIVEGGYK</sequence>
<comment type="caution">
    <text evidence="4">The sequence shown here is derived from an EMBL/GenBank/DDBJ whole genome shotgun (WGS) entry which is preliminary data.</text>
</comment>
<feature type="signal peptide" evidence="2">
    <location>
        <begin position="1"/>
        <end position="23"/>
    </location>
</feature>
<feature type="domain" description="PBP" evidence="3">
    <location>
        <begin position="48"/>
        <end position="247"/>
    </location>
</feature>
<reference evidence="4" key="1">
    <citation type="submission" date="2024-05" db="EMBL/GenBank/DDBJ databases">
        <title>Genome Sequences of Four Agar- Degrading Marine Bacteria.</title>
        <authorList>
            <person name="Phillips E.K."/>
            <person name="Shaffer J.C."/>
            <person name="Henson M.W."/>
            <person name="Temperton B."/>
            <person name="Thrash C.J."/>
            <person name="Martin M.O."/>
        </authorList>
    </citation>
    <scope>NUCLEOTIDE SEQUENCE</scope>
    <source>
        <strain evidence="4">EKP203</strain>
    </source>
</reference>
<evidence type="ECO:0000256" key="1">
    <source>
        <dbReference type="ARBA" id="ARBA00022729"/>
    </source>
</evidence>
<dbReference type="Pfam" id="PF12849">
    <property type="entry name" value="PBP_like_2"/>
    <property type="match status" value="1"/>
</dbReference>
<dbReference type="PANTHER" id="PTHR30570">
    <property type="entry name" value="PERIPLASMIC PHOSPHATE BINDING COMPONENT OF PHOSPHATE ABC TRANSPORTER"/>
    <property type="match status" value="1"/>
</dbReference>
<keyword evidence="1 2" id="KW-0732">Signal</keyword>
<dbReference type="Gene3D" id="3.40.190.10">
    <property type="entry name" value="Periplasmic binding protein-like II"/>
    <property type="match status" value="2"/>
</dbReference>
<evidence type="ECO:0000256" key="2">
    <source>
        <dbReference type="SAM" id="SignalP"/>
    </source>
</evidence>
<proteinExistence type="predicted"/>
<dbReference type="InterPro" id="IPR024370">
    <property type="entry name" value="PBP_domain"/>
</dbReference>
<organism evidence="4 5">
    <name type="scientific">Vibrio agarivorans</name>
    <dbReference type="NCBI Taxonomy" id="153622"/>
    <lineage>
        <taxon>Bacteria</taxon>
        <taxon>Pseudomonadati</taxon>
        <taxon>Pseudomonadota</taxon>
        <taxon>Gammaproteobacteria</taxon>
        <taxon>Vibrionales</taxon>
        <taxon>Vibrionaceae</taxon>
        <taxon>Vibrio</taxon>
    </lineage>
</organism>
<evidence type="ECO:0000313" key="4">
    <source>
        <dbReference type="EMBL" id="MDN2483147.1"/>
    </source>
</evidence>
<evidence type="ECO:0000313" key="5">
    <source>
        <dbReference type="Proteomes" id="UP001169719"/>
    </source>
</evidence>
<name>A0ABT7Y516_9VIBR</name>
<dbReference type="Proteomes" id="UP001169719">
    <property type="component" value="Unassembled WGS sequence"/>
</dbReference>
<feature type="chain" id="PRO_5046942042" evidence="2">
    <location>
        <begin position="24"/>
        <end position="302"/>
    </location>
</feature>
<dbReference type="PANTHER" id="PTHR30570:SF1">
    <property type="entry name" value="PHOSPHATE-BINDING PROTEIN PSTS"/>
    <property type="match status" value="1"/>
</dbReference>
<dbReference type="SUPFAM" id="SSF53850">
    <property type="entry name" value="Periplasmic binding protein-like II"/>
    <property type="match status" value="1"/>
</dbReference>
<dbReference type="RefSeq" id="WP_289963209.1">
    <property type="nucleotide sequence ID" value="NZ_JAUEOZ010000002.1"/>
</dbReference>
<keyword evidence="5" id="KW-1185">Reference proteome</keyword>
<protein>
    <submittedName>
        <fullName evidence="4">Substrate-binding domain-containing protein</fullName>
    </submittedName>
</protein>
<dbReference type="InterPro" id="IPR050811">
    <property type="entry name" value="Phosphate_ABC_transporter"/>
</dbReference>
<gene>
    <name evidence="4" type="ORF">QWJ08_17520</name>
</gene>
<evidence type="ECO:0000259" key="3">
    <source>
        <dbReference type="Pfam" id="PF12849"/>
    </source>
</evidence>
<accession>A0ABT7Y516</accession>